<evidence type="ECO:0000256" key="3">
    <source>
        <dbReference type="ARBA" id="ARBA00022692"/>
    </source>
</evidence>
<reference evidence="11" key="1">
    <citation type="submission" date="2016-06" db="UniProtKB">
        <authorList>
            <consortium name="WormBaseParasite"/>
        </authorList>
    </citation>
    <scope>IDENTIFICATION</scope>
</reference>
<keyword evidence="10" id="KW-1185">Reference proteome</keyword>
<evidence type="ECO:0000256" key="8">
    <source>
        <dbReference type="ARBA" id="ARBA00023180"/>
    </source>
</evidence>
<dbReference type="SMART" id="SM00369">
    <property type="entry name" value="LRR_TYP"/>
    <property type="match status" value="2"/>
</dbReference>
<dbReference type="InterPro" id="IPR032675">
    <property type="entry name" value="LRR_dom_sf"/>
</dbReference>
<sequence length="142" mass="16648">MRRRHISKYFTDSIWNDGSENPVPLLYSLQQLTHLDLSHNKIRHLAGYDLLLPSLEVVDLSYNHLHVVKPTNFGDIIQIIELDGCPWRCDCHLRDFVAFQRKALNAKSSRCYEPARIRGINWDDLSLKVSEVFRLGTDIFYY</sequence>
<evidence type="ECO:0000256" key="4">
    <source>
        <dbReference type="ARBA" id="ARBA00022729"/>
    </source>
</evidence>
<evidence type="ECO:0000256" key="7">
    <source>
        <dbReference type="ARBA" id="ARBA00023136"/>
    </source>
</evidence>
<dbReference type="Proteomes" id="UP000271087">
    <property type="component" value="Unassembled WGS sequence"/>
</dbReference>
<evidence type="ECO:0000313" key="10">
    <source>
        <dbReference type="Proteomes" id="UP000271087"/>
    </source>
</evidence>
<keyword evidence="6" id="KW-1133">Transmembrane helix</keyword>
<keyword evidence="5" id="KW-0677">Repeat</keyword>
<name>A0A182DXD3_ONCOC</name>
<dbReference type="Pfam" id="PF00560">
    <property type="entry name" value="LRR_1"/>
    <property type="match status" value="2"/>
</dbReference>
<comment type="subcellular location">
    <subcellularLocation>
        <location evidence="1">Membrane</location>
        <topology evidence="1">Single-pass membrane protein</topology>
    </subcellularLocation>
</comment>
<dbReference type="InterPro" id="IPR001611">
    <property type="entry name" value="Leu-rich_rpt"/>
</dbReference>
<dbReference type="OrthoDB" id="5954366at2759"/>
<keyword evidence="8" id="KW-0325">Glycoprotein</keyword>
<dbReference type="WBParaSite" id="nOo.2.0.1.t00308-RA">
    <property type="protein sequence ID" value="nOo.2.0.1.t00308-RA"/>
    <property type="gene ID" value="nOo.2.0.1.g00308"/>
</dbReference>
<keyword evidence="4" id="KW-0732">Signal</keyword>
<gene>
    <name evidence="9" type="ORF">NOO_LOCUS308</name>
</gene>
<dbReference type="EMBL" id="UYRW01000028">
    <property type="protein sequence ID" value="VDK61857.1"/>
    <property type="molecule type" value="Genomic_DNA"/>
</dbReference>
<keyword evidence="3" id="KW-0812">Transmembrane</keyword>
<evidence type="ECO:0000256" key="5">
    <source>
        <dbReference type="ARBA" id="ARBA00022737"/>
    </source>
</evidence>
<proteinExistence type="predicted"/>
<dbReference type="PROSITE" id="PS51450">
    <property type="entry name" value="LRR"/>
    <property type="match status" value="1"/>
</dbReference>
<dbReference type="InterPro" id="IPR003591">
    <property type="entry name" value="Leu-rich_rpt_typical-subtyp"/>
</dbReference>
<dbReference type="AlphaFoldDB" id="A0A182DXD3"/>
<dbReference type="GO" id="GO:0038023">
    <property type="term" value="F:signaling receptor activity"/>
    <property type="evidence" value="ECO:0007669"/>
    <property type="project" value="TreeGrafter"/>
</dbReference>
<dbReference type="SUPFAM" id="SSF52058">
    <property type="entry name" value="L domain-like"/>
    <property type="match status" value="1"/>
</dbReference>
<protein>
    <submittedName>
        <fullName evidence="11">LRRCT domain-containing protein</fullName>
    </submittedName>
</protein>
<evidence type="ECO:0000256" key="6">
    <source>
        <dbReference type="ARBA" id="ARBA00022989"/>
    </source>
</evidence>
<dbReference type="STRING" id="42157.A0A182DXD3"/>
<evidence type="ECO:0000256" key="1">
    <source>
        <dbReference type="ARBA" id="ARBA00004167"/>
    </source>
</evidence>
<reference evidence="9 10" key="2">
    <citation type="submission" date="2018-08" db="EMBL/GenBank/DDBJ databases">
        <authorList>
            <person name="Laetsch R D."/>
            <person name="Stevens L."/>
            <person name="Kumar S."/>
            <person name="Blaxter L. M."/>
        </authorList>
    </citation>
    <scope>NUCLEOTIDE SEQUENCE [LARGE SCALE GENOMIC DNA]</scope>
</reference>
<evidence type="ECO:0000313" key="9">
    <source>
        <dbReference type="EMBL" id="VDK61857.1"/>
    </source>
</evidence>
<dbReference type="PANTHER" id="PTHR24365:SF530">
    <property type="entry name" value="MSTPROX-RELATED"/>
    <property type="match status" value="1"/>
</dbReference>
<keyword evidence="2" id="KW-0433">Leucine-rich repeat</keyword>
<evidence type="ECO:0000256" key="2">
    <source>
        <dbReference type="ARBA" id="ARBA00022614"/>
    </source>
</evidence>
<organism evidence="11">
    <name type="scientific">Onchocerca ochengi</name>
    <name type="common">Filarial nematode worm</name>
    <dbReference type="NCBI Taxonomy" id="42157"/>
    <lineage>
        <taxon>Eukaryota</taxon>
        <taxon>Metazoa</taxon>
        <taxon>Ecdysozoa</taxon>
        <taxon>Nematoda</taxon>
        <taxon>Chromadorea</taxon>
        <taxon>Rhabditida</taxon>
        <taxon>Spirurina</taxon>
        <taxon>Spiruromorpha</taxon>
        <taxon>Filarioidea</taxon>
        <taxon>Onchocercidae</taxon>
        <taxon>Onchocerca</taxon>
    </lineage>
</organism>
<evidence type="ECO:0000313" key="11">
    <source>
        <dbReference type="WBParaSite" id="nOo.2.0.1.t00308-RA"/>
    </source>
</evidence>
<dbReference type="GO" id="GO:0005886">
    <property type="term" value="C:plasma membrane"/>
    <property type="evidence" value="ECO:0007669"/>
    <property type="project" value="TreeGrafter"/>
</dbReference>
<dbReference type="GO" id="GO:0007165">
    <property type="term" value="P:signal transduction"/>
    <property type="evidence" value="ECO:0007669"/>
    <property type="project" value="TreeGrafter"/>
</dbReference>
<keyword evidence="7" id="KW-0472">Membrane</keyword>
<dbReference type="PANTHER" id="PTHR24365">
    <property type="entry name" value="TOLL-LIKE RECEPTOR"/>
    <property type="match status" value="1"/>
</dbReference>
<dbReference type="PRINTS" id="PR00019">
    <property type="entry name" value="LEURICHRPT"/>
</dbReference>
<dbReference type="Gene3D" id="3.80.10.10">
    <property type="entry name" value="Ribonuclease Inhibitor"/>
    <property type="match status" value="1"/>
</dbReference>
<accession>A0A182DXD3</accession>